<evidence type="ECO:0000313" key="1">
    <source>
        <dbReference type="EMBL" id="KAH8016693.1"/>
    </source>
</evidence>
<accession>A0ACB8GAB4</accession>
<protein>
    <submittedName>
        <fullName evidence="1">Uncharacterized protein</fullName>
    </submittedName>
</protein>
<name>A0ACB8GAB4_9SAUR</name>
<gene>
    <name evidence="1" type="ORF">K3G42_021915</name>
</gene>
<organism evidence="1 2">
    <name type="scientific">Sphaerodactylus townsendi</name>
    <dbReference type="NCBI Taxonomy" id="933632"/>
    <lineage>
        <taxon>Eukaryota</taxon>
        <taxon>Metazoa</taxon>
        <taxon>Chordata</taxon>
        <taxon>Craniata</taxon>
        <taxon>Vertebrata</taxon>
        <taxon>Euteleostomi</taxon>
        <taxon>Lepidosauria</taxon>
        <taxon>Squamata</taxon>
        <taxon>Bifurcata</taxon>
        <taxon>Gekkota</taxon>
        <taxon>Sphaerodactylidae</taxon>
        <taxon>Sphaerodactylus</taxon>
    </lineage>
</organism>
<comment type="caution">
    <text evidence="1">The sequence shown here is derived from an EMBL/GenBank/DDBJ whole genome shotgun (WGS) entry which is preliminary data.</text>
</comment>
<dbReference type="EMBL" id="CM037614">
    <property type="protein sequence ID" value="KAH8016693.1"/>
    <property type="molecule type" value="Genomic_DNA"/>
</dbReference>
<sequence>MYYSGKIMTIVLNVKIANVLILTSERRRGREHQRPTNATRKRKRLSATMAALQSMVSGSRWLVARFLWGDWAKAPSRGLRQVIEITEGNTTTVSTLIIFSDSWFLVLALALFLILL</sequence>
<dbReference type="Proteomes" id="UP000827872">
    <property type="component" value="Linkage Group LG01"/>
</dbReference>
<evidence type="ECO:0000313" key="2">
    <source>
        <dbReference type="Proteomes" id="UP000827872"/>
    </source>
</evidence>
<proteinExistence type="predicted"/>
<keyword evidence="2" id="KW-1185">Reference proteome</keyword>
<reference evidence="1" key="1">
    <citation type="submission" date="2021-08" db="EMBL/GenBank/DDBJ databases">
        <title>The first chromosome-level gecko genome reveals the dynamic sex chromosomes of Neotropical dwarf geckos (Sphaerodactylidae: Sphaerodactylus).</title>
        <authorList>
            <person name="Pinto B.J."/>
            <person name="Keating S.E."/>
            <person name="Gamble T."/>
        </authorList>
    </citation>
    <scope>NUCLEOTIDE SEQUENCE</scope>
    <source>
        <strain evidence="1">TG3544</strain>
    </source>
</reference>